<keyword evidence="1 3" id="KW-0853">WD repeat</keyword>
<protein>
    <submittedName>
        <fullName evidence="6">Serine/threonine protein kinase</fullName>
    </submittedName>
</protein>
<dbReference type="Pfam" id="PF00400">
    <property type="entry name" value="WD40"/>
    <property type="match status" value="2"/>
</dbReference>
<dbReference type="GO" id="GO:0006974">
    <property type="term" value="P:DNA damage response"/>
    <property type="evidence" value="ECO:0007669"/>
    <property type="project" value="TreeGrafter"/>
</dbReference>
<dbReference type="InterPro" id="IPR017441">
    <property type="entry name" value="Protein_kinase_ATP_BS"/>
</dbReference>
<evidence type="ECO:0000256" key="3">
    <source>
        <dbReference type="PROSITE-ProRule" id="PRU00221"/>
    </source>
</evidence>
<keyword evidence="4" id="KW-0067">ATP-binding</keyword>
<dbReference type="PROSITE" id="PS00107">
    <property type="entry name" value="PROTEIN_KINASE_ATP"/>
    <property type="match status" value="1"/>
</dbReference>
<dbReference type="PANTHER" id="PTHR24361">
    <property type="entry name" value="MITOGEN-ACTIVATED KINASE KINASE KINASE"/>
    <property type="match status" value="1"/>
</dbReference>
<dbReference type="GO" id="GO:0004674">
    <property type="term" value="F:protein serine/threonine kinase activity"/>
    <property type="evidence" value="ECO:0007669"/>
    <property type="project" value="UniProtKB-KW"/>
</dbReference>
<keyword evidence="2" id="KW-0677">Repeat</keyword>
<dbReference type="SUPFAM" id="SSF56112">
    <property type="entry name" value="Protein kinase-like (PK-like)"/>
    <property type="match status" value="1"/>
</dbReference>
<dbReference type="InterPro" id="IPR001680">
    <property type="entry name" value="WD40_rpt"/>
</dbReference>
<evidence type="ECO:0000256" key="2">
    <source>
        <dbReference type="ARBA" id="ARBA00022737"/>
    </source>
</evidence>
<dbReference type="InterPro" id="IPR011009">
    <property type="entry name" value="Kinase-like_dom_sf"/>
</dbReference>
<dbReference type="InterPro" id="IPR000719">
    <property type="entry name" value="Prot_kinase_dom"/>
</dbReference>
<sequence length="869" mass="98798">MKDLEKMYAISGRINIKKGDILAGKYRYVKKLGMGGMGAVCLVSDIKTQEMLAMKYCLSEDHMDRFEREVLAWLQLGQHPNIVSAIYFDRINNKPTLFIEYVKGPTLKDVIKQSQTDREELYLEKVLDYAIQICRGMDHLHEKGIIHRDLNPKNIIIQEDDGFGIVKITDLGLSKLKVLPRKSKSTKMSGRHLAAKVELTETNQVLGTPQYMSPQQYTSSKEVNESTDIYAFGLILYEMISCGKFPFEANSTTGWLHAHLYRPPRHIKKQAAVKISLFNHKTRNELYELVMSCLAKTNRERPANFAAIEKQLESIYEQLCKKSYRRSKISASSLSKWEEENNKAVSLLKIGNEHAKAARDILNNIHKENPEFLYAHLNLLLLQLKTKSFTLEEFWLETNSLLQQTSDTSKVIEVMVGGALEKRAYMQKSLQILQQIQDIESFPNLARKKAKWLYLKGEFQQALKILEMLCEKDHATVEDFYDRVGAMIHCEILNDHCQIVPKADKFSLVIPQDLRQKSWDILRVGEKKCGVNDALERAKDIIAGGEVPKTPFWHEYGQLQGHKKPIKKIIITPNGLNVVSIGEDKFVKVWDVKHKKLICEFKIEHEITCLTTNLTQKQIALGLQSGDILLYNLQTKCLQKKVSAHKHPIVGLVFCNNESRLVSGDTNGEIKQWNLKELLKKKKIWQLKGEKPEKKYTVQTQLSTLGVNLSGSRIIAGGNDGSIYFVPQEGSAVKIDAHTSHIEKILISANERVAVSMCKLPPHNLILWDLRNNGKMHFSLENITSIAITGDAKYILVSTEEGFIDIWNTMKKIKLQRIEAYSNSISDIAVTADAKMAVSGAKNGAITLWANNYVWPIQLEQSYLKSSGI</sequence>
<dbReference type="InterPro" id="IPR019775">
    <property type="entry name" value="WD40_repeat_CS"/>
</dbReference>
<dbReference type="PROSITE" id="PS50082">
    <property type="entry name" value="WD_REPEATS_2"/>
    <property type="match status" value="3"/>
</dbReference>
<reference evidence="6 7" key="1">
    <citation type="submission" date="2019-08" db="EMBL/GenBank/DDBJ databases">
        <title>Complete genome sequence of Candidatus Uab amorphum.</title>
        <authorList>
            <person name="Shiratori T."/>
            <person name="Suzuki S."/>
            <person name="Kakizawa Y."/>
            <person name="Ishida K."/>
        </authorList>
    </citation>
    <scope>NUCLEOTIDE SEQUENCE [LARGE SCALE GENOMIC DNA]</scope>
    <source>
        <strain evidence="6 7">SRT547</strain>
    </source>
</reference>
<dbReference type="InterPro" id="IPR036322">
    <property type="entry name" value="WD40_repeat_dom_sf"/>
</dbReference>
<dbReference type="EMBL" id="AP019860">
    <property type="protein sequence ID" value="BBM87032.1"/>
    <property type="molecule type" value="Genomic_DNA"/>
</dbReference>
<dbReference type="InterPro" id="IPR015943">
    <property type="entry name" value="WD40/YVTN_repeat-like_dom_sf"/>
</dbReference>
<name>A0A5S9F5V6_UABAM</name>
<feature type="domain" description="Protein kinase" evidence="5">
    <location>
        <begin position="26"/>
        <end position="316"/>
    </location>
</feature>
<feature type="repeat" description="WD" evidence="3">
    <location>
        <begin position="559"/>
        <end position="600"/>
    </location>
</feature>
<dbReference type="PROSITE" id="PS50294">
    <property type="entry name" value="WD_REPEATS_REGION"/>
    <property type="match status" value="2"/>
</dbReference>
<accession>A0A5S9F5V6</accession>
<dbReference type="InterPro" id="IPR053235">
    <property type="entry name" value="Ser_Thr_kinase"/>
</dbReference>
<dbReference type="Proteomes" id="UP000326354">
    <property type="component" value="Chromosome"/>
</dbReference>
<dbReference type="Pfam" id="PF00069">
    <property type="entry name" value="Pkinase"/>
    <property type="match status" value="1"/>
</dbReference>
<feature type="binding site" evidence="4">
    <location>
        <position position="55"/>
    </location>
    <ligand>
        <name>ATP</name>
        <dbReference type="ChEBI" id="CHEBI:30616"/>
    </ligand>
</feature>
<evidence type="ECO:0000313" key="6">
    <source>
        <dbReference type="EMBL" id="BBM87032.1"/>
    </source>
</evidence>
<dbReference type="PANTHER" id="PTHR24361:SF613">
    <property type="entry name" value="NUCLEAR RECEPTOR-BINDING PROTEIN-RELATED"/>
    <property type="match status" value="1"/>
</dbReference>
<keyword evidence="7" id="KW-1185">Reference proteome</keyword>
<dbReference type="RefSeq" id="WP_151971066.1">
    <property type="nucleotide sequence ID" value="NZ_AP019860.1"/>
</dbReference>
<gene>
    <name evidence="6" type="ORF">UABAM_05434</name>
</gene>
<organism evidence="6 7">
    <name type="scientific">Uabimicrobium amorphum</name>
    <dbReference type="NCBI Taxonomy" id="2596890"/>
    <lineage>
        <taxon>Bacteria</taxon>
        <taxon>Pseudomonadati</taxon>
        <taxon>Planctomycetota</taxon>
        <taxon>Candidatus Uabimicrobiia</taxon>
        <taxon>Candidatus Uabimicrobiales</taxon>
        <taxon>Candidatus Uabimicrobiaceae</taxon>
        <taxon>Candidatus Uabimicrobium</taxon>
    </lineage>
</organism>
<dbReference type="CDD" id="cd14014">
    <property type="entry name" value="STKc_PknB_like"/>
    <property type="match status" value="1"/>
</dbReference>
<dbReference type="GO" id="GO:0005737">
    <property type="term" value="C:cytoplasm"/>
    <property type="evidence" value="ECO:0007669"/>
    <property type="project" value="TreeGrafter"/>
</dbReference>
<dbReference type="PROSITE" id="PS50011">
    <property type="entry name" value="PROTEIN_KINASE_DOM"/>
    <property type="match status" value="1"/>
</dbReference>
<dbReference type="KEGG" id="uam:UABAM_05434"/>
<dbReference type="Gene3D" id="1.10.510.10">
    <property type="entry name" value="Transferase(Phosphotransferase) domain 1"/>
    <property type="match status" value="1"/>
</dbReference>
<proteinExistence type="predicted"/>
<dbReference type="AlphaFoldDB" id="A0A5S9F5V6"/>
<feature type="repeat" description="WD" evidence="3">
    <location>
        <begin position="818"/>
        <end position="849"/>
    </location>
</feature>
<dbReference type="OrthoDB" id="279267at2"/>
<evidence type="ECO:0000313" key="7">
    <source>
        <dbReference type="Proteomes" id="UP000326354"/>
    </source>
</evidence>
<evidence type="ECO:0000256" key="4">
    <source>
        <dbReference type="PROSITE-ProRule" id="PRU10141"/>
    </source>
</evidence>
<keyword evidence="6" id="KW-0418">Kinase</keyword>
<feature type="repeat" description="WD" evidence="3">
    <location>
        <begin position="642"/>
        <end position="676"/>
    </location>
</feature>
<keyword evidence="6" id="KW-0808">Transferase</keyword>
<dbReference type="SMART" id="SM00320">
    <property type="entry name" value="WD40"/>
    <property type="match status" value="6"/>
</dbReference>
<dbReference type="SUPFAM" id="SSF50978">
    <property type="entry name" value="WD40 repeat-like"/>
    <property type="match status" value="1"/>
</dbReference>
<dbReference type="GO" id="GO:0005524">
    <property type="term" value="F:ATP binding"/>
    <property type="evidence" value="ECO:0007669"/>
    <property type="project" value="UniProtKB-UniRule"/>
</dbReference>
<evidence type="ECO:0000256" key="1">
    <source>
        <dbReference type="ARBA" id="ARBA00022574"/>
    </source>
</evidence>
<keyword evidence="6" id="KW-0723">Serine/threonine-protein kinase</keyword>
<evidence type="ECO:0000259" key="5">
    <source>
        <dbReference type="PROSITE" id="PS50011"/>
    </source>
</evidence>
<dbReference type="Gene3D" id="2.130.10.10">
    <property type="entry name" value="YVTN repeat-like/Quinoprotein amine dehydrogenase"/>
    <property type="match status" value="2"/>
</dbReference>
<dbReference type="PROSITE" id="PS00678">
    <property type="entry name" value="WD_REPEATS_1"/>
    <property type="match status" value="1"/>
</dbReference>
<keyword evidence="4" id="KW-0547">Nucleotide-binding</keyword>